<dbReference type="Gene3D" id="2.60.120.560">
    <property type="entry name" value="Exo-inulinase, domain 1"/>
    <property type="match status" value="1"/>
</dbReference>
<keyword evidence="5" id="KW-0746">Sphingolipid metabolism</keyword>
<dbReference type="FunFam" id="3.20.20.80:FF:000026">
    <property type="entry name" value="galactocerebrosidase precursor"/>
    <property type="match status" value="1"/>
</dbReference>
<evidence type="ECO:0000256" key="8">
    <source>
        <dbReference type="ARBA" id="ARBA00023157"/>
    </source>
</evidence>
<keyword evidence="3" id="KW-0732">Signal</keyword>
<name>A0AAD9JB76_9ANNE</name>
<evidence type="ECO:0000256" key="9">
    <source>
        <dbReference type="ARBA" id="ARBA00023180"/>
    </source>
</evidence>
<dbReference type="PANTHER" id="PTHR15172:SF1">
    <property type="entry name" value="GALACTOCEREBROSIDASE"/>
    <property type="match status" value="1"/>
</dbReference>
<dbReference type="GO" id="GO:0005764">
    <property type="term" value="C:lysosome"/>
    <property type="evidence" value="ECO:0007669"/>
    <property type="project" value="TreeGrafter"/>
</dbReference>
<dbReference type="InterPro" id="IPR013785">
    <property type="entry name" value="Aldolase_TIM"/>
</dbReference>
<dbReference type="Pfam" id="PF02057">
    <property type="entry name" value="Glyco_hydro_59"/>
    <property type="match status" value="1"/>
</dbReference>
<dbReference type="Pfam" id="PF17387">
    <property type="entry name" value="Glyco_hydro_59M"/>
    <property type="match status" value="1"/>
</dbReference>
<keyword evidence="17" id="KW-1185">Reference proteome</keyword>
<feature type="domain" description="Glycosyl hydrolase family 59 catalytic" evidence="13">
    <location>
        <begin position="39"/>
        <end position="331"/>
    </location>
</feature>
<evidence type="ECO:0000256" key="1">
    <source>
        <dbReference type="ARBA" id="ARBA00005637"/>
    </source>
</evidence>
<feature type="domain" description="Glycosyl hydrolase family 59 central" evidence="14">
    <location>
        <begin position="340"/>
        <end position="456"/>
    </location>
</feature>
<gene>
    <name evidence="16" type="ORF">LSH36_447g03011</name>
</gene>
<sequence length="664" mass="75162">MANLGGYFAFVLFLGYKCNVFADGLLYNVDISEGFGRRFDGIGGLSGGGATSKLLLNYAEPYKTQVLDYLFKPNFGASLQILKVEIGGDGQSTDGTESSHMHEPWDEAYNRGYEWWLMVEAKKRNPSIKLYGLPWTFPGWVAMGTQNPFTNATVTAHYLLKWIQGAKKYYNLDIDFLGIWNERHYDKHYIEVLRDVLDQNGFQQIQVVAADNSWFISGDVLKDQTFSKAVNVIGAHYPGTKSSKVAQLTKKPLWSSEDYSTFNDDVGGGCWARILNQNYVNGYITSTISWNLIASYYQDLPYGRDGLMTAQEPWSGHYVVESPIFLTAHTTHFTDIGWFYLKHGAGVGHLDRGGSYVTLADRHSGHLSIIIETMSHNHSVCIRPLLPPYEVKPQTATFVFQSILTNVTQLYVWRSKLRFDGSPNELFIKERSVKVVHGSVTMKLDVDEVYTLTTIDREQPKMYPKPPVSQPFNLPYTDDFEGYPVNSEAFNFVPQVGVWEIRQTGAKGHGKVNRQIMLHEGCYWCNAGSDVFIMIDVYIPSVNATSGIFLGARVTTGGCDYFSNVTASGRLKVTLKHNIWYSIGLYVKDDKASWYFDDEKVSEVKIPPKPRHGFVAYGALSYGLADYDNLRVLESPHHDADLVRRRKMRKVNEMKKFWYLSSGV</sequence>
<feature type="active site" description="Proton donor/acceptor" evidence="12">
    <location>
        <position position="182"/>
    </location>
</feature>
<dbReference type="InterPro" id="IPR017853">
    <property type="entry name" value="GH"/>
</dbReference>
<dbReference type="InterPro" id="IPR049161">
    <property type="entry name" value="GH59_cat"/>
</dbReference>
<evidence type="ECO:0000256" key="12">
    <source>
        <dbReference type="PIRSR" id="PIRSR601286-50"/>
    </source>
</evidence>
<keyword evidence="6" id="KW-0442">Lipid degradation</keyword>
<reference evidence="16" key="1">
    <citation type="journal article" date="2023" name="Mol. Biol. Evol.">
        <title>Third-Generation Sequencing Reveals the Adaptive Role of the Epigenome in Three Deep-Sea Polychaetes.</title>
        <authorList>
            <person name="Perez M."/>
            <person name="Aroh O."/>
            <person name="Sun Y."/>
            <person name="Lan Y."/>
            <person name="Juniper S.K."/>
            <person name="Young C.R."/>
            <person name="Angers B."/>
            <person name="Qian P.Y."/>
        </authorList>
    </citation>
    <scope>NUCLEOTIDE SEQUENCE</scope>
    <source>
        <strain evidence="16">P08H-3</strain>
    </source>
</reference>
<comment type="caution">
    <text evidence="16">The sequence shown here is derived from an EMBL/GenBank/DDBJ whole genome shotgun (WGS) entry which is preliminary data.</text>
</comment>
<dbReference type="Proteomes" id="UP001208570">
    <property type="component" value="Unassembled WGS sequence"/>
</dbReference>
<dbReference type="GO" id="GO:0004336">
    <property type="term" value="F:galactosylceramidase activity"/>
    <property type="evidence" value="ECO:0007669"/>
    <property type="project" value="UniProtKB-EC"/>
</dbReference>
<evidence type="ECO:0000256" key="7">
    <source>
        <dbReference type="ARBA" id="ARBA00023098"/>
    </source>
</evidence>
<dbReference type="AlphaFoldDB" id="A0AAD9JB76"/>
<evidence type="ECO:0000256" key="10">
    <source>
        <dbReference type="ARBA" id="ARBA00023295"/>
    </source>
</evidence>
<dbReference type="Gene3D" id="3.20.20.80">
    <property type="entry name" value="Glycosidases"/>
    <property type="match status" value="1"/>
</dbReference>
<proteinExistence type="inferred from homology"/>
<feature type="active site" description="Nucleophile" evidence="12">
    <location>
        <position position="257"/>
    </location>
</feature>
<evidence type="ECO:0000259" key="13">
    <source>
        <dbReference type="Pfam" id="PF02057"/>
    </source>
</evidence>
<feature type="domain" description="Glycosyl hydrolase family 59 C-terminal lectin" evidence="15">
    <location>
        <begin position="495"/>
        <end position="633"/>
    </location>
</feature>
<dbReference type="SUPFAM" id="SSF51445">
    <property type="entry name" value="(Trans)glycosidases"/>
    <property type="match status" value="1"/>
</dbReference>
<dbReference type="FunFam" id="3.20.20.70:FF:000091">
    <property type="entry name" value="galactocerebrosidase precursor"/>
    <property type="match status" value="1"/>
</dbReference>
<dbReference type="InterPro" id="IPR049162">
    <property type="entry name" value="GH59_C"/>
</dbReference>
<dbReference type="Pfam" id="PF21708">
    <property type="entry name" value="Glyco_hydro_59_C"/>
    <property type="match status" value="1"/>
</dbReference>
<keyword evidence="4" id="KW-0378">Hydrolase</keyword>
<comment type="similarity">
    <text evidence="1">Belongs to the glycosyl hydrolase 59 family.</text>
</comment>
<accession>A0AAD9JB76</accession>
<evidence type="ECO:0000259" key="14">
    <source>
        <dbReference type="Pfam" id="PF17387"/>
    </source>
</evidence>
<evidence type="ECO:0000259" key="15">
    <source>
        <dbReference type="Pfam" id="PF21708"/>
    </source>
</evidence>
<evidence type="ECO:0000256" key="5">
    <source>
        <dbReference type="ARBA" id="ARBA00022919"/>
    </source>
</evidence>
<keyword evidence="9" id="KW-0325">Glycoprotein</keyword>
<dbReference type="Gene3D" id="3.20.20.70">
    <property type="entry name" value="Aldolase class I"/>
    <property type="match status" value="1"/>
</dbReference>
<dbReference type="GO" id="GO:0016020">
    <property type="term" value="C:membrane"/>
    <property type="evidence" value="ECO:0007669"/>
    <property type="project" value="GOC"/>
</dbReference>
<evidence type="ECO:0000256" key="11">
    <source>
        <dbReference type="ARBA" id="ARBA00033098"/>
    </source>
</evidence>
<dbReference type="InterPro" id="IPR001286">
    <property type="entry name" value="Glyco_hydro_59"/>
</dbReference>
<evidence type="ECO:0000313" key="17">
    <source>
        <dbReference type="Proteomes" id="UP001208570"/>
    </source>
</evidence>
<dbReference type="GO" id="GO:0006683">
    <property type="term" value="P:galactosylceramide catabolic process"/>
    <property type="evidence" value="ECO:0007669"/>
    <property type="project" value="InterPro"/>
</dbReference>
<evidence type="ECO:0000256" key="2">
    <source>
        <dbReference type="ARBA" id="ARBA00012657"/>
    </source>
</evidence>
<evidence type="ECO:0000256" key="3">
    <source>
        <dbReference type="ARBA" id="ARBA00022729"/>
    </source>
</evidence>
<evidence type="ECO:0000256" key="6">
    <source>
        <dbReference type="ARBA" id="ARBA00022963"/>
    </source>
</evidence>
<keyword evidence="7" id="KW-0443">Lipid metabolism</keyword>
<dbReference type="PANTHER" id="PTHR15172">
    <property type="entry name" value="GALACTOCEREBROSIDASE"/>
    <property type="match status" value="1"/>
</dbReference>
<dbReference type="PRINTS" id="PR00850">
    <property type="entry name" value="GLHYDRLASE59"/>
</dbReference>
<protein>
    <recommendedName>
        <fullName evidence="2">galactosylceramidase</fullName>
        <ecNumber evidence="2">3.2.1.46</ecNumber>
    </recommendedName>
    <alternativeName>
        <fullName evidence="11">Galactosylceramidase</fullName>
    </alternativeName>
</protein>
<evidence type="ECO:0000313" key="16">
    <source>
        <dbReference type="EMBL" id="KAK2149548.1"/>
    </source>
</evidence>
<dbReference type="EMBL" id="JAODUP010000447">
    <property type="protein sequence ID" value="KAK2149548.1"/>
    <property type="molecule type" value="Genomic_DNA"/>
</dbReference>
<organism evidence="16 17">
    <name type="scientific">Paralvinella palmiformis</name>
    <dbReference type="NCBI Taxonomy" id="53620"/>
    <lineage>
        <taxon>Eukaryota</taxon>
        <taxon>Metazoa</taxon>
        <taxon>Spiralia</taxon>
        <taxon>Lophotrochozoa</taxon>
        <taxon>Annelida</taxon>
        <taxon>Polychaeta</taxon>
        <taxon>Sedentaria</taxon>
        <taxon>Canalipalpata</taxon>
        <taxon>Terebellida</taxon>
        <taxon>Terebelliformia</taxon>
        <taxon>Alvinellidae</taxon>
        <taxon>Paralvinella</taxon>
    </lineage>
</organism>
<dbReference type="InterPro" id="IPR035394">
    <property type="entry name" value="Glyco_hydro_59_dom"/>
</dbReference>
<keyword evidence="8" id="KW-1015">Disulfide bond</keyword>
<keyword evidence="10" id="KW-0326">Glycosidase</keyword>
<dbReference type="EC" id="3.2.1.46" evidence="2"/>
<evidence type="ECO:0000256" key="4">
    <source>
        <dbReference type="ARBA" id="ARBA00022801"/>
    </source>
</evidence>